<sequence>METGHPSGVSSPHVTSALLDPAGAATSVGTRIAIDGLSRVFGDGTGLQPTSIVLEPGEFVSVLGPSGCGKSTLLRCIAGLETPQAGSLRFDDRVIFDAAAGVDVPARKRQLGMVFQDLALWPHLSAFENVAFPLRVAREQGVAEKVDRALALVGLTSFGEKMPHQLSGGQQQRVAVARALVARPDVLLMDEPFSALDAALKVQLREELSDLVRALGVTTIFVTHDQEEAMSISDRIVVLESGSVRQAASPQEVYETPADLFVANFIGTFNALPLGPVSTTGRVGVRPERVREGSEPGRIHIEATVLSSTYRGGSHHVRAAVAGVDTPWSFPSFQPHSTGEKVTLSVHADDLISLP</sequence>
<dbReference type="Gene3D" id="3.40.50.300">
    <property type="entry name" value="P-loop containing nucleotide triphosphate hydrolases"/>
    <property type="match status" value="1"/>
</dbReference>
<dbReference type="InterPro" id="IPR017871">
    <property type="entry name" value="ABC_transporter-like_CS"/>
</dbReference>
<keyword evidence="7" id="KW-1185">Reference proteome</keyword>
<keyword evidence="1" id="KW-0813">Transport</keyword>
<dbReference type="Proteomes" id="UP000253508">
    <property type="component" value="Unassembled WGS sequence"/>
</dbReference>
<protein>
    <recommendedName>
        <fullName evidence="4">ABC-type quaternary amine transporter</fullName>
        <ecNumber evidence="4">7.6.2.9</ecNumber>
    </recommendedName>
</protein>
<dbReference type="InterPro" id="IPR050093">
    <property type="entry name" value="ABC_SmlMolc_Importer"/>
</dbReference>
<evidence type="ECO:0000256" key="1">
    <source>
        <dbReference type="ARBA" id="ARBA00022448"/>
    </source>
</evidence>
<organism evidence="6 7">
    <name type="scientific">Microbacterium sorbitolivorans</name>
    <dbReference type="NCBI Taxonomy" id="1867410"/>
    <lineage>
        <taxon>Bacteria</taxon>
        <taxon>Bacillati</taxon>
        <taxon>Actinomycetota</taxon>
        <taxon>Actinomycetes</taxon>
        <taxon>Micrococcales</taxon>
        <taxon>Microbacteriaceae</taxon>
        <taxon>Microbacterium</taxon>
    </lineage>
</organism>
<dbReference type="FunFam" id="3.40.50.300:FF:000425">
    <property type="entry name" value="Probable ABC transporter, ATP-binding subunit"/>
    <property type="match status" value="1"/>
</dbReference>
<keyword evidence="2" id="KW-0547">Nucleotide-binding</keyword>
<dbReference type="PROSITE" id="PS00211">
    <property type="entry name" value="ABC_TRANSPORTER_1"/>
    <property type="match status" value="1"/>
</dbReference>
<proteinExistence type="predicted"/>
<dbReference type="OrthoDB" id="9802264at2"/>
<evidence type="ECO:0000256" key="2">
    <source>
        <dbReference type="ARBA" id="ARBA00022741"/>
    </source>
</evidence>
<evidence type="ECO:0000256" key="4">
    <source>
        <dbReference type="ARBA" id="ARBA00066388"/>
    </source>
</evidence>
<dbReference type="GO" id="GO:0043190">
    <property type="term" value="C:ATP-binding cassette (ABC) transporter complex"/>
    <property type="evidence" value="ECO:0007669"/>
    <property type="project" value="InterPro"/>
</dbReference>
<dbReference type="PANTHER" id="PTHR42781">
    <property type="entry name" value="SPERMIDINE/PUTRESCINE IMPORT ATP-BINDING PROTEIN POTA"/>
    <property type="match status" value="1"/>
</dbReference>
<gene>
    <name evidence="6" type="ORF">DTO57_08660</name>
</gene>
<dbReference type="PROSITE" id="PS50893">
    <property type="entry name" value="ABC_TRANSPORTER_2"/>
    <property type="match status" value="1"/>
</dbReference>
<reference evidence="6 7" key="1">
    <citation type="submission" date="2018-07" db="EMBL/GenBank/DDBJ databases">
        <title>Microbacterium endoborsara sp. nov., a novel actinobacterium isolated from Borszczowia aralocaspica.</title>
        <authorList>
            <person name="An D."/>
        </authorList>
    </citation>
    <scope>NUCLEOTIDE SEQUENCE [LARGE SCALE GENOMIC DNA]</scope>
    <source>
        <strain evidence="6 7">C1.15228</strain>
    </source>
</reference>
<feature type="domain" description="ABC transporter" evidence="5">
    <location>
        <begin position="32"/>
        <end position="266"/>
    </location>
</feature>
<dbReference type="GO" id="GO:0015418">
    <property type="term" value="F:ABC-type quaternary ammonium compound transporting activity"/>
    <property type="evidence" value="ECO:0007669"/>
    <property type="project" value="UniProtKB-EC"/>
</dbReference>
<dbReference type="Pfam" id="PF08402">
    <property type="entry name" value="TOBE_2"/>
    <property type="match status" value="1"/>
</dbReference>
<dbReference type="EMBL" id="QORO01000002">
    <property type="protein sequence ID" value="RCK60181.1"/>
    <property type="molecule type" value="Genomic_DNA"/>
</dbReference>
<evidence type="ECO:0000256" key="3">
    <source>
        <dbReference type="ARBA" id="ARBA00022840"/>
    </source>
</evidence>
<evidence type="ECO:0000313" key="7">
    <source>
        <dbReference type="Proteomes" id="UP000253508"/>
    </source>
</evidence>
<dbReference type="SUPFAM" id="SSF52540">
    <property type="entry name" value="P-loop containing nucleoside triphosphate hydrolases"/>
    <property type="match status" value="1"/>
</dbReference>
<dbReference type="InterPro" id="IPR003593">
    <property type="entry name" value="AAA+_ATPase"/>
</dbReference>
<dbReference type="InterPro" id="IPR027417">
    <property type="entry name" value="P-loop_NTPase"/>
</dbReference>
<evidence type="ECO:0000259" key="5">
    <source>
        <dbReference type="PROSITE" id="PS50893"/>
    </source>
</evidence>
<dbReference type="EC" id="7.6.2.9" evidence="4"/>
<name>A0A367Y587_9MICO</name>
<comment type="caution">
    <text evidence="6">The sequence shown here is derived from an EMBL/GenBank/DDBJ whole genome shotgun (WGS) entry which is preliminary data.</text>
</comment>
<dbReference type="AlphaFoldDB" id="A0A367Y587"/>
<dbReference type="PANTHER" id="PTHR42781:SF4">
    <property type="entry name" value="SPERMIDINE_PUTRESCINE IMPORT ATP-BINDING PROTEIN POTA"/>
    <property type="match status" value="1"/>
</dbReference>
<dbReference type="InterPro" id="IPR008995">
    <property type="entry name" value="Mo/tungstate-bd_C_term_dom"/>
</dbReference>
<dbReference type="InterPro" id="IPR003439">
    <property type="entry name" value="ABC_transporter-like_ATP-bd"/>
</dbReference>
<keyword evidence="3 6" id="KW-0067">ATP-binding</keyword>
<dbReference type="SMART" id="SM00382">
    <property type="entry name" value="AAA"/>
    <property type="match status" value="1"/>
</dbReference>
<evidence type="ECO:0000313" key="6">
    <source>
        <dbReference type="EMBL" id="RCK60181.1"/>
    </source>
</evidence>
<dbReference type="InterPro" id="IPR013611">
    <property type="entry name" value="Transp-assoc_OB_typ2"/>
</dbReference>
<dbReference type="GO" id="GO:0016887">
    <property type="term" value="F:ATP hydrolysis activity"/>
    <property type="evidence" value="ECO:0007669"/>
    <property type="project" value="InterPro"/>
</dbReference>
<accession>A0A367Y587</accession>
<dbReference type="GO" id="GO:0005524">
    <property type="term" value="F:ATP binding"/>
    <property type="evidence" value="ECO:0007669"/>
    <property type="project" value="UniProtKB-KW"/>
</dbReference>
<dbReference type="SUPFAM" id="SSF50331">
    <property type="entry name" value="MOP-like"/>
    <property type="match status" value="1"/>
</dbReference>
<dbReference type="Pfam" id="PF00005">
    <property type="entry name" value="ABC_tran"/>
    <property type="match status" value="1"/>
</dbReference>